<name>A0A139QT80_9STRE</name>
<dbReference type="GO" id="GO:0006281">
    <property type="term" value="P:DNA repair"/>
    <property type="evidence" value="ECO:0007669"/>
    <property type="project" value="TreeGrafter"/>
</dbReference>
<dbReference type="Gene3D" id="1.10.150.240">
    <property type="entry name" value="Putative phosphatase, domain 2"/>
    <property type="match status" value="1"/>
</dbReference>
<dbReference type="GO" id="GO:0005829">
    <property type="term" value="C:cytosol"/>
    <property type="evidence" value="ECO:0007669"/>
    <property type="project" value="TreeGrafter"/>
</dbReference>
<organism evidence="1 2">
    <name type="scientific">Streptococcus gallolyticus</name>
    <dbReference type="NCBI Taxonomy" id="315405"/>
    <lineage>
        <taxon>Bacteria</taxon>
        <taxon>Bacillati</taxon>
        <taxon>Bacillota</taxon>
        <taxon>Bacilli</taxon>
        <taxon>Lactobacillales</taxon>
        <taxon>Streptococcaceae</taxon>
        <taxon>Streptococcus</taxon>
    </lineage>
</organism>
<dbReference type="SUPFAM" id="SSF56784">
    <property type="entry name" value="HAD-like"/>
    <property type="match status" value="1"/>
</dbReference>
<dbReference type="InterPro" id="IPR036412">
    <property type="entry name" value="HAD-like_sf"/>
</dbReference>
<dbReference type="InterPro" id="IPR041492">
    <property type="entry name" value="HAD_2"/>
</dbReference>
<dbReference type="Pfam" id="PF13419">
    <property type="entry name" value="HAD_2"/>
    <property type="match status" value="1"/>
</dbReference>
<dbReference type="SFLD" id="SFLDS00003">
    <property type="entry name" value="Haloacid_Dehalogenase"/>
    <property type="match status" value="1"/>
</dbReference>
<dbReference type="Proteomes" id="UP000071927">
    <property type="component" value="Unassembled WGS sequence"/>
</dbReference>
<dbReference type="PANTHER" id="PTHR43434">
    <property type="entry name" value="PHOSPHOGLYCOLATE PHOSPHATASE"/>
    <property type="match status" value="1"/>
</dbReference>
<dbReference type="SFLD" id="SFLDG01129">
    <property type="entry name" value="C1.5:_HAD__Beta-PGM__Phosphata"/>
    <property type="match status" value="1"/>
</dbReference>
<dbReference type="InterPro" id="IPR023214">
    <property type="entry name" value="HAD_sf"/>
</dbReference>
<dbReference type="InterPro" id="IPR050155">
    <property type="entry name" value="HAD-like_hydrolase_sf"/>
</dbReference>
<accession>A0A139QT80</accession>
<dbReference type="PATRIC" id="fig|315405.12.peg.1907"/>
<proteinExistence type="predicted"/>
<dbReference type="Gene3D" id="3.40.50.1000">
    <property type="entry name" value="HAD superfamily/HAD-like"/>
    <property type="match status" value="1"/>
</dbReference>
<dbReference type="AlphaFoldDB" id="A0A139QT80"/>
<dbReference type="InterPro" id="IPR023198">
    <property type="entry name" value="PGP-like_dom2"/>
</dbReference>
<dbReference type="GO" id="GO:0008967">
    <property type="term" value="F:phosphoglycolate phosphatase activity"/>
    <property type="evidence" value="ECO:0007669"/>
    <property type="project" value="TreeGrafter"/>
</dbReference>
<evidence type="ECO:0000313" key="1">
    <source>
        <dbReference type="EMBL" id="KXU05747.1"/>
    </source>
</evidence>
<sequence>MKTIIFFDLDGVIFDSYGLWDKAVEDFLSTVNLTYTTEMKQKLWQLNMLEAEHYLRELFGKQGQAYQPEILKAILLQLYETVDIMENAKCVLAALVRRGCKLYAVTSNYYDLAEIGLKSQQLLPYFTTLHSCLSMGYADKEQAFFQEILEQERLNANQIIYVEDSLANLKEARKLGVTGIYLANSDNPQAGQNDAFVTIDSLDELTKIVKEMNNDCK</sequence>
<dbReference type="EMBL" id="LQXV01000300">
    <property type="protein sequence ID" value="KXU05747.1"/>
    <property type="molecule type" value="Genomic_DNA"/>
</dbReference>
<protein>
    <submittedName>
        <fullName evidence="1">Putative phosphatase/phosphohexomutase</fullName>
    </submittedName>
</protein>
<reference evidence="1 2" key="1">
    <citation type="submission" date="2016-01" db="EMBL/GenBank/DDBJ databases">
        <title>Highly variable Streptococcus oralis are common among viridans streptococci isolated from primates.</title>
        <authorList>
            <person name="Denapaite D."/>
            <person name="Rieger M."/>
            <person name="Koendgen S."/>
            <person name="Brueckner R."/>
            <person name="Ochigava I."/>
            <person name="Kappeler P."/>
            <person name="Maetz-Rensing K."/>
            <person name="Leendertz F."/>
            <person name="Hakenbeck R."/>
        </authorList>
    </citation>
    <scope>NUCLEOTIDE SEQUENCE [LARGE SCALE GENOMIC DNA]</scope>
    <source>
        <strain evidence="1 2">DD03</strain>
    </source>
</reference>
<comment type="caution">
    <text evidence="1">The sequence shown here is derived from an EMBL/GenBank/DDBJ whole genome shotgun (WGS) entry which is preliminary data.</text>
</comment>
<dbReference type="PANTHER" id="PTHR43434:SF3">
    <property type="entry name" value="GMP_IMP NUCLEOTIDASE YRFG"/>
    <property type="match status" value="1"/>
</dbReference>
<gene>
    <name evidence="1" type="ORF">SGADD03_01614</name>
</gene>
<evidence type="ECO:0000313" key="2">
    <source>
        <dbReference type="Proteomes" id="UP000071927"/>
    </source>
</evidence>
<dbReference type="RefSeq" id="WP_061460155.1">
    <property type="nucleotide sequence ID" value="NZ_KQ970575.1"/>
</dbReference>